<feature type="region of interest" description="Disordered" evidence="1">
    <location>
        <begin position="420"/>
        <end position="439"/>
    </location>
</feature>
<dbReference type="PROSITE" id="PS51257">
    <property type="entry name" value="PROKAR_LIPOPROTEIN"/>
    <property type="match status" value="1"/>
</dbReference>
<dbReference type="OrthoDB" id="1048052at2"/>
<dbReference type="AlphaFoldDB" id="A0A5P8E8J9"/>
<dbReference type="Proteomes" id="UP000249375">
    <property type="component" value="Chromosome"/>
</dbReference>
<evidence type="ECO:0000256" key="2">
    <source>
        <dbReference type="SAM" id="SignalP"/>
    </source>
</evidence>
<feature type="compositionally biased region" description="Low complexity" evidence="1">
    <location>
        <begin position="424"/>
        <end position="436"/>
    </location>
</feature>
<gene>
    <name evidence="3" type="ORF">C7Y71_009765</name>
</gene>
<reference evidence="3 4" key="1">
    <citation type="submission" date="2018-11" db="EMBL/GenBank/DDBJ databases">
        <authorList>
            <person name="Na S.W."/>
            <person name="Baik M."/>
        </authorList>
    </citation>
    <scope>NUCLEOTIDE SEQUENCE [LARGE SCALE GENOMIC DNA]</scope>
    <source>
        <strain evidence="3 4">E39</strain>
    </source>
</reference>
<dbReference type="RefSeq" id="WP_111897498.1">
    <property type="nucleotide sequence ID" value="NZ_CP033459.1"/>
</dbReference>
<evidence type="ECO:0008006" key="5">
    <source>
        <dbReference type="Google" id="ProtNLM"/>
    </source>
</evidence>
<accession>A0A5P8E8J9</accession>
<evidence type="ECO:0000313" key="4">
    <source>
        <dbReference type="Proteomes" id="UP000249375"/>
    </source>
</evidence>
<evidence type="ECO:0000313" key="3">
    <source>
        <dbReference type="EMBL" id="QFQ13268.1"/>
    </source>
</evidence>
<protein>
    <recommendedName>
        <fullName evidence="5">DUF1566 domain-containing protein</fullName>
    </recommendedName>
</protein>
<feature type="chain" id="PRO_5024468117" description="DUF1566 domain-containing protein" evidence="2">
    <location>
        <begin position="23"/>
        <end position="683"/>
    </location>
</feature>
<dbReference type="EMBL" id="CP033459">
    <property type="protein sequence ID" value="QFQ13268.1"/>
    <property type="molecule type" value="Genomic_DNA"/>
</dbReference>
<proteinExistence type="predicted"/>
<keyword evidence="2" id="KW-0732">Signal</keyword>
<sequence length="683" mass="76483">MKKVLFFLVIFSLIISCSHDDADDVVPNNEEQKEQIDKVIEGLDELLGQGKKVPYEQIQSYLSKYSGVTTYVEDGLLNITTEEGMSFIIDNDAICSLKESSDTLDENYEDIATLIDEIENDLFPKQESLNAVSASSYPKHINKTMNANAVAASSSSSQNIRFLKKKKILIWSPWELNDKYAQRIEASCNSYNARNSKKIQCVYKKGAAECTLQSMNQFSNYDIVVPICHGTPKGFIELPMIKNTKEDGTKEDDIDAQKRYAKAGYEIVKTYNEKTKRYEYSIKPSEEMLKKNLPASLEHTIMWTAICFAGKSSNSVLKKVCEDKKVAAFYGADKETSGNFATSVLRNFIPKFYYGGTARAVIYDILKAYSSKYSEVVDVDFNLKKYIGGTYHLENSNQYEIAHIILKTLRANPNPGGSIVAPKNINSQSSRSPSNSLLKESMSGNQEVGLCFTNQSTGKITNIPFVQSNIVNYNINNSTLSSCYNVECKTDVLEAGTYKYKTYLIIDGETTYATEEYEYIKDNSLCPNNNHPHAIDMGAAGVWACCNVGASKPEDYGGYYAWGETRTNDVACQKWGGSWRMPSKEQLENLVDNCTYKWTQVNNVYGQMFTASNGNRIFLPAAGYRDGASLYYAGSCGYYWSRTLISDGLAVGAYTLDFGSDCFDLDDRFYDDCDGLSVRPVRP</sequence>
<organism evidence="3 4">
    <name type="scientific">Pseudoprevotella muciniphila</name>
    <dbReference type="NCBI Taxonomy" id="2133944"/>
    <lineage>
        <taxon>Bacteria</taxon>
        <taxon>Pseudomonadati</taxon>
        <taxon>Bacteroidota</taxon>
        <taxon>Bacteroidia</taxon>
        <taxon>Bacteroidales</taxon>
        <taxon>Prevotellaceae</taxon>
        <taxon>Pseudoprevotella</taxon>
    </lineage>
</organism>
<dbReference type="KEGG" id="alq:C7Y71_009765"/>
<evidence type="ECO:0000256" key="1">
    <source>
        <dbReference type="SAM" id="MobiDB-lite"/>
    </source>
</evidence>
<keyword evidence="4" id="KW-1185">Reference proteome</keyword>
<feature type="signal peptide" evidence="2">
    <location>
        <begin position="1"/>
        <end position="22"/>
    </location>
</feature>
<name>A0A5P8E8J9_9BACT</name>